<accession>A0A8J5NA81</accession>
<name>A0A8J5NA81_HOMAM</name>
<comment type="caution">
    <text evidence="1">The sequence shown here is derived from an EMBL/GenBank/DDBJ whole genome shotgun (WGS) entry which is preliminary data.</text>
</comment>
<evidence type="ECO:0000313" key="2">
    <source>
        <dbReference type="Proteomes" id="UP000747542"/>
    </source>
</evidence>
<dbReference type="Proteomes" id="UP000747542">
    <property type="component" value="Unassembled WGS sequence"/>
</dbReference>
<evidence type="ECO:0000313" key="1">
    <source>
        <dbReference type="EMBL" id="KAG7175927.1"/>
    </source>
</evidence>
<gene>
    <name evidence="1" type="primary">Exoc5-L4</name>
    <name evidence="1" type="ORF">Hamer_G024250</name>
</gene>
<protein>
    <submittedName>
        <fullName evidence="1">Putative Exocyst complex component 5-like 4</fullName>
    </submittedName>
</protein>
<sequence>MPPASRDAFRRFTGVVGQSPTEMVATCAEAQRFSGTATQDEAKFQEAREALASESRRFVTPSKLFVKSATESEDTLLQCLSTCMKLMLLMVDVTQQVVRHTTTPLPTQNVVVKVRDVATTYQSTVRAALCAGWTILP</sequence>
<dbReference type="EMBL" id="JAHLQT010004580">
    <property type="protein sequence ID" value="KAG7175927.1"/>
    <property type="molecule type" value="Genomic_DNA"/>
</dbReference>
<dbReference type="Gene3D" id="1.20.1420.10">
    <property type="entry name" value="Talin, central domain"/>
    <property type="match status" value="1"/>
</dbReference>
<reference evidence="1" key="1">
    <citation type="journal article" date="2021" name="Sci. Adv.">
        <title>The American lobster genome reveals insights on longevity, neural, and immune adaptations.</title>
        <authorList>
            <person name="Polinski J.M."/>
            <person name="Zimin A.V."/>
            <person name="Clark K.F."/>
            <person name="Kohn A.B."/>
            <person name="Sadowski N."/>
            <person name="Timp W."/>
            <person name="Ptitsyn A."/>
            <person name="Khanna P."/>
            <person name="Romanova D.Y."/>
            <person name="Williams P."/>
            <person name="Greenwood S.J."/>
            <person name="Moroz L.L."/>
            <person name="Walt D.R."/>
            <person name="Bodnar A.G."/>
        </authorList>
    </citation>
    <scope>NUCLEOTIDE SEQUENCE</scope>
    <source>
        <strain evidence="1">GMGI-L3</strain>
    </source>
</reference>
<proteinExistence type="predicted"/>
<keyword evidence="2" id="KW-1185">Reference proteome</keyword>
<dbReference type="AlphaFoldDB" id="A0A8J5NA81"/>
<organism evidence="1 2">
    <name type="scientific">Homarus americanus</name>
    <name type="common">American lobster</name>
    <dbReference type="NCBI Taxonomy" id="6706"/>
    <lineage>
        <taxon>Eukaryota</taxon>
        <taxon>Metazoa</taxon>
        <taxon>Ecdysozoa</taxon>
        <taxon>Arthropoda</taxon>
        <taxon>Crustacea</taxon>
        <taxon>Multicrustacea</taxon>
        <taxon>Malacostraca</taxon>
        <taxon>Eumalacostraca</taxon>
        <taxon>Eucarida</taxon>
        <taxon>Decapoda</taxon>
        <taxon>Pleocyemata</taxon>
        <taxon>Astacidea</taxon>
        <taxon>Nephropoidea</taxon>
        <taxon>Nephropidae</taxon>
        <taxon>Homarus</taxon>
    </lineage>
</organism>